<dbReference type="Gene3D" id="3.30.1240.10">
    <property type="match status" value="1"/>
</dbReference>
<organism evidence="1 2">
    <name type="scientific">Zhouia spongiae</name>
    <dbReference type="NCBI Taxonomy" id="2202721"/>
    <lineage>
        <taxon>Bacteria</taxon>
        <taxon>Pseudomonadati</taxon>
        <taxon>Bacteroidota</taxon>
        <taxon>Flavobacteriia</taxon>
        <taxon>Flavobacteriales</taxon>
        <taxon>Flavobacteriaceae</taxon>
        <taxon>Zhouia</taxon>
    </lineage>
</organism>
<evidence type="ECO:0000313" key="2">
    <source>
        <dbReference type="Proteomes" id="UP000829476"/>
    </source>
</evidence>
<dbReference type="Pfam" id="PF08282">
    <property type="entry name" value="Hydrolase_3"/>
    <property type="match status" value="1"/>
</dbReference>
<dbReference type="RefSeq" id="WP_242935911.1">
    <property type="nucleotide sequence ID" value="NZ_CP094326.1"/>
</dbReference>
<dbReference type="Proteomes" id="UP000829476">
    <property type="component" value="Chromosome"/>
</dbReference>
<keyword evidence="1" id="KW-0378">Hydrolase</keyword>
<name>A0ABY3YIS6_9FLAO</name>
<dbReference type="InterPro" id="IPR036412">
    <property type="entry name" value="HAD-like_sf"/>
</dbReference>
<dbReference type="InterPro" id="IPR006379">
    <property type="entry name" value="HAD-SF_hydro_IIB"/>
</dbReference>
<gene>
    <name evidence="1" type="ORF">MQE36_10380</name>
</gene>
<dbReference type="InterPro" id="IPR023214">
    <property type="entry name" value="HAD_sf"/>
</dbReference>
<sequence length="271" mass="30805">MDLSGVRLVVSDMDGTLLNSEGKVSERFFELYHELKKHNIHFAAASGRQYHSITDKLAKIAEDITIIAENGGVAKQNGNELLVTHLPKEKIEYLISLLREVDGVYIVLCGKDKSYIETKEISFIDLFNEYYAAYEIVDDLTLVDHKDILKIAVFHFESSEEHIYPVVKHLENEMQVKVSGQNWLDLSHPDANKGTALRFLQNRLGISKEETMVFGDYNNDLEMIHEAYFSFAMANAHPNIKKSARFETASNNDDGVVQILEQLVKAKNQKP</sequence>
<dbReference type="SUPFAM" id="SSF56784">
    <property type="entry name" value="HAD-like"/>
    <property type="match status" value="1"/>
</dbReference>
<proteinExistence type="predicted"/>
<dbReference type="NCBIfam" id="TIGR01484">
    <property type="entry name" value="HAD-SF-IIB"/>
    <property type="match status" value="1"/>
</dbReference>
<dbReference type="CDD" id="cd07518">
    <property type="entry name" value="HAD_YbiV-Like"/>
    <property type="match status" value="1"/>
</dbReference>
<dbReference type="GO" id="GO:0016787">
    <property type="term" value="F:hydrolase activity"/>
    <property type="evidence" value="ECO:0007669"/>
    <property type="project" value="UniProtKB-KW"/>
</dbReference>
<dbReference type="InterPro" id="IPR000150">
    <property type="entry name" value="Cof"/>
</dbReference>
<dbReference type="NCBIfam" id="TIGR00099">
    <property type="entry name" value="Cof-subfamily"/>
    <property type="match status" value="1"/>
</dbReference>
<protein>
    <submittedName>
        <fullName evidence="1">HAD family hydrolase</fullName>
    </submittedName>
</protein>
<dbReference type="PROSITE" id="PS01228">
    <property type="entry name" value="COF_1"/>
    <property type="match status" value="1"/>
</dbReference>
<reference evidence="1 2" key="1">
    <citation type="journal article" date="2018" name="Int. J. Syst. Evol. Microbiol.">
        <title>Zhouia spongiae sp. nov., isolated from a marine sponge.</title>
        <authorList>
            <person name="Zhuang L."/>
            <person name="Lin B."/>
            <person name="Qin F."/>
            <person name="Luo L."/>
        </authorList>
    </citation>
    <scope>NUCLEOTIDE SEQUENCE [LARGE SCALE GENOMIC DNA]</scope>
    <source>
        <strain evidence="1 2">HN-Y44</strain>
    </source>
</reference>
<evidence type="ECO:0000313" key="1">
    <source>
        <dbReference type="EMBL" id="UNY97498.1"/>
    </source>
</evidence>
<dbReference type="EMBL" id="CP094326">
    <property type="protein sequence ID" value="UNY97498.1"/>
    <property type="molecule type" value="Genomic_DNA"/>
</dbReference>
<dbReference type="SFLD" id="SFLDG01144">
    <property type="entry name" value="C2.B.4:_PGP_Like"/>
    <property type="match status" value="1"/>
</dbReference>
<dbReference type="SFLD" id="SFLDS00003">
    <property type="entry name" value="Haloacid_Dehalogenase"/>
    <property type="match status" value="1"/>
</dbReference>
<dbReference type="PANTHER" id="PTHR10000:SF8">
    <property type="entry name" value="HAD SUPERFAMILY HYDROLASE-LIKE, TYPE 3"/>
    <property type="match status" value="1"/>
</dbReference>
<dbReference type="PANTHER" id="PTHR10000">
    <property type="entry name" value="PHOSPHOSERINE PHOSPHATASE"/>
    <property type="match status" value="1"/>
</dbReference>
<keyword evidence="2" id="KW-1185">Reference proteome</keyword>
<accession>A0ABY3YIS6</accession>
<dbReference type="SFLD" id="SFLDG01140">
    <property type="entry name" value="C2.B:_Phosphomannomutase_and_P"/>
    <property type="match status" value="1"/>
</dbReference>
<dbReference type="Gene3D" id="3.40.50.1000">
    <property type="entry name" value="HAD superfamily/HAD-like"/>
    <property type="match status" value="1"/>
</dbReference>